<dbReference type="Proteomes" id="UP001379533">
    <property type="component" value="Chromosome"/>
</dbReference>
<evidence type="ECO:0000313" key="5">
    <source>
        <dbReference type="Proteomes" id="UP001379533"/>
    </source>
</evidence>
<keyword evidence="5" id="KW-1185">Reference proteome</keyword>
<dbReference type="Gene3D" id="2.40.160.50">
    <property type="entry name" value="membrane protein fhac: a member of the omp85/tpsb transporter family"/>
    <property type="match status" value="1"/>
</dbReference>
<dbReference type="RefSeq" id="WP_394849206.1">
    <property type="nucleotide sequence ID" value="NZ_CP089982.1"/>
</dbReference>
<evidence type="ECO:0000256" key="1">
    <source>
        <dbReference type="ARBA" id="ARBA00004370"/>
    </source>
</evidence>
<dbReference type="EMBL" id="CP089982">
    <property type="protein sequence ID" value="WXA98592.1"/>
    <property type="molecule type" value="Genomic_DNA"/>
</dbReference>
<dbReference type="InterPro" id="IPR000184">
    <property type="entry name" value="Bac_surfAg_D15"/>
</dbReference>
<evidence type="ECO:0000256" key="2">
    <source>
        <dbReference type="ARBA" id="ARBA00023136"/>
    </source>
</evidence>
<dbReference type="Pfam" id="PF01103">
    <property type="entry name" value="Omp85"/>
    <property type="match status" value="1"/>
</dbReference>
<comment type="subcellular location">
    <subcellularLocation>
        <location evidence="1">Membrane</location>
    </subcellularLocation>
</comment>
<accession>A0ABZ2KIS9</accession>
<evidence type="ECO:0000259" key="3">
    <source>
        <dbReference type="Pfam" id="PF01103"/>
    </source>
</evidence>
<reference evidence="4 5" key="1">
    <citation type="submission" date="2021-12" db="EMBL/GenBank/DDBJ databases">
        <title>Discovery of the Pendulisporaceae a myxobacterial family with distinct sporulation behavior and unique specialized metabolism.</title>
        <authorList>
            <person name="Garcia R."/>
            <person name="Popoff A."/>
            <person name="Bader C.D."/>
            <person name="Loehr J."/>
            <person name="Walesch S."/>
            <person name="Walt C."/>
            <person name="Boldt J."/>
            <person name="Bunk B."/>
            <person name="Haeckl F.J.F.P.J."/>
            <person name="Gunesch A.P."/>
            <person name="Birkelbach J."/>
            <person name="Nuebel U."/>
            <person name="Pietschmann T."/>
            <person name="Bach T."/>
            <person name="Mueller R."/>
        </authorList>
    </citation>
    <scope>NUCLEOTIDE SEQUENCE [LARGE SCALE GENOMIC DNA]</scope>
    <source>
        <strain evidence="4 5">MSr12523</strain>
    </source>
</reference>
<organism evidence="4 5">
    <name type="scientific">Pendulispora brunnea</name>
    <dbReference type="NCBI Taxonomy" id="2905690"/>
    <lineage>
        <taxon>Bacteria</taxon>
        <taxon>Pseudomonadati</taxon>
        <taxon>Myxococcota</taxon>
        <taxon>Myxococcia</taxon>
        <taxon>Myxococcales</taxon>
        <taxon>Sorangiineae</taxon>
        <taxon>Pendulisporaceae</taxon>
        <taxon>Pendulispora</taxon>
    </lineage>
</organism>
<sequence>MVLASPATAAADTISTPGSQDALPARRYEFLPVPDVGGNSDVGVEFGVVFTLARFYDEARPYKWLFGGTLGTSFKDDADGLRLVQHYHAFRLDVPNLFDGRVRIDTRAHFLRNIIARWEGVGNASTAEDAPGADPLRKDEYIAQEVRLRSVARVKTGTPFEAAFTTSLRYVFPSVYQDSKLAHDIARSDLPGTEKAFLGSLGAGLFLDTRDDEFVPHEGVFYQVGFLGTAGTAERVGFGEASAALHTYIPLGPKMTFAMRHVASFLFGRVPFYELQSGGVFNPTHMVGGERGVRGIPEARYAGHIKVMANYELRTSFIPSFRVLSWQLQIGTTTFLDAGRVWNDWGSSVADGSTPGIKYSVGGGFYFQWDRSSVFRVEIAHSPTDHAPDEFPLAYYLANGLIF</sequence>
<evidence type="ECO:0000313" key="4">
    <source>
        <dbReference type="EMBL" id="WXA98592.1"/>
    </source>
</evidence>
<feature type="domain" description="Bacterial surface antigen (D15)" evidence="3">
    <location>
        <begin position="152"/>
        <end position="366"/>
    </location>
</feature>
<keyword evidence="2" id="KW-0472">Membrane</keyword>
<name>A0ABZ2KIS9_9BACT</name>
<gene>
    <name evidence="4" type="ORF">LZC95_17385</name>
</gene>
<proteinExistence type="predicted"/>
<protein>
    <submittedName>
        <fullName evidence="4">Outer membrane protein assembly factor</fullName>
    </submittedName>
</protein>